<dbReference type="PANTHER" id="PTHR23282:SF101">
    <property type="entry name" value="MAM DOMAIN-CONTAINING PROTEIN"/>
    <property type="match status" value="1"/>
</dbReference>
<dbReference type="InterPro" id="IPR012334">
    <property type="entry name" value="Pectin_lyas_fold"/>
</dbReference>
<protein>
    <submittedName>
        <fullName evidence="6">Right-handed parallel beta-helix repeat-containing protein</fullName>
    </submittedName>
</protein>
<evidence type="ECO:0000313" key="6">
    <source>
        <dbReference type="EMBL" id="QNR25793.1"/>
    </source>
</evidence>
<dbReference type="GO" id="GO:0016020">
    <property type="term" value="C:membrane"/>
    <property type="evidence" value="ECO:0007669"/>
    <property type="project" value="InterPro"/>
</dbReference>
<dbReference type="EMBL" id="CP060139">
    <property type="protein sequence ID" value="QNR25793.1"/>
    <property type="molecule type" value="Genomic_DNA"/>
</dbReference>
<dbReference type="PROSITE" id="PS50060">
    <property type="entry name" value="MAM_2"/>
    <property type="match status" value="1"/>
</dbReference>
<dbReference type="InterPro" id="IPR039448">
    <property type="entry name" value="Beta_helix"/>
</dbReference>
<keyword evidence="7" id="KW-1185">Reference proteome</keyword>
<accession>A0A7H0VJ95</accession>
<dbReference type="KEGG" id="chyd:H4K34_08105"/>
<dbReference type="SMART" id="SM00060">
    <property type="entry name" value="FN3"/>
    <property type="match status" value="4"/>
</dbReference>
<gene>
    <name evidence="6" type="ORF">H4K34_08105</name>
</gene>
<feature type="domain" description="Fibronectin type-III" evidence="5">
    <location>
        <begin position="1301"/>
        <end position="1393"/>
    </location>
</feature>
<dbReference type="Gene3D" id="2.60.40.10">
    <property type="entry name" value="Immunoglobulins"/>
    <property type="match status" value="4"/>
</dbReference>
<dbReference type="InterPro" id="IPR035986">
    <property type="entry name" value="PKD_dom_sf"/>
</dbReference>
<feature type="chain" id="PRO_5028892216" evidence="2">
    <location>
        <begin position="20"/>
        <end position="2337"/>
    </location>
</feature>
<feature type="domain" description="MAM" evidence="3">
    <location>
        <begin position="1138"/>
        <end position="1301"/>
    </location>
</feature>
<dbReference type="PROSITE" id="PS50093">
    <property type="entry name" value="PKD"/>
    <property type="match status" value="1"/>
</dbReference>
<dbReference type="InterPro" id="IPR036116">
    <property type="entry name" value="FN3_sf"/>
</dbReference>
<dbReference type="CDD" id="cd00146">
    <property type="entry name" value="PKD"/>
    <property type="match status" value="1"/>
</dbReference>
<feature type="domain" description="PKD" evidence="4">
    <location>
        <begin position="2166"/>
        <end position="2250"/>
    </location>
</feature>
<dbReference type="GO" id="GO:0004553">
    <property type="term" value="F:hydrolase activity, hydrolyzing O-glycosyl compounds"/>
    <property type="evidence" value="ECO:0007669"/>
    <property type="project" value="UniProtKB-ARBA"/>
</dbReference>
<dbReference type="SUPFAM" id="SSF49899">
    <property type="entry name" value="Concanavalin A-like lectins/glucanases"/>
    <property type="match status" value="1"/>
</dbReference>
<dbReference type="Pfam" id="PF00629">
    <property type="entry name" value="MAM"/>
    <property type="match status" value="1"/>
</dbReference>
<dbReference type="Proteomes" id="UP000516305">
    <property type="component" value="Chromosome"/>
</dbReference>
<evidence type="ECO:0000259" key="3">
    <source>
        <dbReference type="PROSITE" id="PS50060"/>
    </source>
</evidence>
<sequence length="2337" mass="249248">MKKVILSLLGLVSYVGANAQCNLSTPASLPYVQSFNSLSGTINTDSVFICDPSAKWSFEGPGTSAVMEMGIPSGTSGITGDFQGTSLGVASVTRSDTANLILTIDLSNVNATDPEDIYLSFYYADFADEEDAIDQVFLRGSDSDTWITIFDWNNGSPSDWQRADLKIDSILTANSQNFSATTQIRWSEKDDVGLTSGDGLGLDQVSIISTTTAAPTSASISNVTATSVDVAWTSVSPHTQIVVGPAGFYWPNATKNVFSGQSTATLNSLSPATHYEVWLRDSTATGNLSVWRGPFAFITSCVPFTAPYFTNFDITSDGDFEPCWADYHTYSSAYGRVEALTSGNATQPFSGGNVLEIYNSFSSLTDTILAITPEFADMTAGDKQIRFMLAASDASTDLIVATLSTNSLGAIATIIDTIDIAANNTWQEVAVPLTSANGYNGTDKYIALIHNRGGGTYDDIYIDDFNYEVIPACPRILTASFTNVSFNSAVMNFSSTSDSVQVEWGPAGFTKGTGCIGNAVNGPVTISDALDPTCATSLAPVTTYDVYIRNNCTTAGDGYSTWSGPFSFTTTCAPYTAPYFTDFDATSDGDFEPCWIDFHTYSSAYGRVETLSSTNATQPFSGSNVLEIYNSGSSTTDTLLAISPEFSDMVAGDKQIRFMLAANDANTDLIVATLNTNLPGAVATFIDTIDIISSNTWQEVAIPLTTALGYNGTDKYIALIHNRGGGTYDDIYIDDFHYEVIPPCPKIYGATFSSISHNSAVMNFTSTSDSVQVEWGPTGFTQGTGCLANEVNGPLLISDALDPSCSISLAPQSTYDVYIRNNCTTAGDGYSTWNGPYSFTTGCAPIIPPHVEDFSAGFVPDVCWDEAGDGDPSTGPTGLGSGSWISDGFANIGTTGAVKVNMYAASKNEWILTPSYDLGSTIPMQMEFDFGVFDFGNSTPDSIGSDDMIQVLISTDNGANWNALDTIDQTFKTLPGGNHLIYPLTSYSGVVRFAIWATEGTVNDPGDVDAMVDNFEVRPIPSCAASNAVILDSASSHDASFSWTAGSGLSFEIQVDTTGFTVGTARFGDTVTVTNTTIYGLSPNTEYEFYIRDICGGADGTSIWSGPFTFRTECLAVFATPVLFDLEDLTIGSSLAFDNCWTSDRTSAPGWEIEEADGTDLNSTSTGPDYDHTLGTSGGKYWFLETSSGSTGSEANLTSPAFDLSSLTEPSLYFWYHMYGSSMGNLHIDIEHNGIWYTDYYLIEGEQDTSGADDWNLMELNLAAFVNDTIHVRFRGERGTSYYSDMSIDDIEIAEASNCSAPLLFTSSNLSPTSIDLDWSSYGGQYNVAWGTQGFLQGTNTSAGNVNSGVNPPYTLGSLTPNNYYDVYVQDTCNNGLWVGPISFKTPCTSPLAGGTYTIGTSPSDDFPSFDSVAAVLNGCGISGPVVFNVQAGTYVDKLHLQSVAGVSGTNTITFNGTGGSDTLIYNGQSHQTAVLIENTSQVTLNAMTIVNNGSSEAFGILLMGNSDTVTISNTTVIVDTTGSGSDVIGILTSGSYENDFTEGADVDYLTIESSTIIGGYTGINLEGTATNDPAMHIMIRDNHVYSQYTYGIYVDEAENISFIGNTIDKPRATTDGIYCFDMKNVLLEGNHIAVTDYAVYLSDINDGYAVTTPSRLVNNMISSTTDYGIYLNDFENIEVYHNTVMGEPAMAINDQDTVWVVNNIFVSTGDFAFESFDNFNASEHVDYNLYLSGNSDAFDIGTSTHTTLADWQTADAVHNANSLYGDPLFNNAPEDLHVFGVIANDVGDNSIGITVDIDGDIRPQAPSTTVDMGADEYTPKTDDAYLTEIIAAAGCGDSTTAVSLVFQNLGQNTITSLPVSVNLSGGLTATLNAIYSGNLSAYQSDTVLVGTYNTYAGAQGVLIDGLLNLSGDQDASNDSLSAGPFNYLPYEPVGYDSTYCPPTDTAYLRAKSITGVNYAWFASNSVNDTVPIATGDTLAVPTAGAQSTYYLKYESAQDSLGTPFVGGNNQNGNCFDILPSANIELTALDLSIIGTGPQDVMVYYRPGTHVGHEASLSGWIRLDSLTVNANGSGNPTYVPLSTPATLYAGNTYAIMVVAVGVNLNYTDGTAVGTVLAQNDYLTIFEGAGISWPLSSVFTPRFWNGRLYYNTIACSDMRVPVQLTAGADTATAAFSVGGSQPNFTFDASASVNADTYTWDFGDGNTGTGVSTSHTYTSNGVYNVVLTVNDTTDCYSVAMDSTTIEVNIGLEENPLQTSLAVYPNPASDYINVEFDVLNSANAKIRLLDAQGRALSESNERAQGDQFRYRLDVSQLASGVYILEIESGDRTAQERISIR</sequence>
<dbReference type="InterPro" id="IPR022409">
    <property type="entry name" value="PKD/Chitinase_dom"/>
</dbReference>
<dbReference type="SUPFAM" id="SSF49299">
    <property type="entry name" value="PKD domain"/>
    <property type="match status" value="1"/>
</dbReference>
<dbReference type="PANTHER" id="PTHR23282">
    <property type="entry name" value="APICAL ENDOSOMAL GLYCOPROTEIN PRECURSOR"/>
    <property type="match status" value="1"/>
</dbReference>
<dbReference type="InterPro" id="IPR051560">
    <property type="entry name" value="MAM_domain-containing"/>
</dbReference>
<dbReference type="InterPro" id="IPR006626">
    <property type="entry name" value="PbH1"/>
</dbReference>
<dbReference type="Gene3D" id="2.160.20.10">
    <property type="entry name" value="Single-stranded right-handed beta-helix, Pectin lyase-like"/>
    <property type="match status" value="1"/>
</dbReference>
<dbReference type="Gene3D" id="2.60.120.200">
    <property type="match status" value="1"/>
</dbReference>
<proteinExistence type="predicted"/>
<dbReference type="SMART" id="SM00710">
    <property type="entry name" value="PbH1"/>
    <property type="match status" value="9"/>
</dbReference>
<organism evidence="6 7">
    <name type="scientific">Croceimicrobium hydrocarbonivorans</name>
    <dbReference type="NCBI Taxonomy" id="2761580"/>
    <lineage>
        <taxon>Bacteria</taxon>
        <taxon>Pseudomonadati</taxon>
        <taxon>Bacteroidota</taxon>
        <taxon>Flavobacteriia</taxon>
        <taxon>Flavobacteriales</taxon>
        <taxon>Owenweeksiaceae</taxon>
        <taxon>Croceimicrobium</taxon>
    </lineage>
</organism>
<dbReference type="CDD" id="cd06263">
    <property type="entry name" value="MAM"/>
    <property type="match status" value="1"/>
</dbReference>
<dbReference type="InterPro" id="IPR011050">
    <property type="entry name" value="Pectin_lyase_fold/virulence"/>
</dbReference>
<evidence type="ECO:0000256" key="1">
    <source>
        <dbReference type="ARBA" id="ARBA00022729"/>
    </source>
</evidence>
<name>A0A7H0VJ95_9FLAO</name>
<evidence type="ECO:0000313" key="7">
    <source>
        <dbReference type="Proteomes" id="UP000516305"/>
    </source>
</evidence>
<reference evidence="6 7" key="1">
    <citation type="submission" date="2020-08" db="EMBL/GenBank/DDBJ databases">
        <title>Croceimicrobium hydrocarbonivorans gen. nov., sp. nov., a novel marine bacterium isolated from a bacterial consortium that degrades polyethylene terephthalate.</title>
        <authorList>
            <person name="Liu R."/>
        </authorList>
    </citation>
    <scope>NUCLEOTIDE SEQUENCE [LARGE SCALE GENOMIC DNA]</scope>
    <source>
        <strain evidence="6 7">A20-9</strain>
    </source>
</reference>
<dbReference type="InterPro" id="IPR026444">
    <property type="entry name" value="Secre_tail"/>
</dbReference>
<feature type="domain" description="Fibronectin type-III" evidence="5">
    <location>
        <begin position="1024"/>
        <end position="1115"/>
    </location>
</feature>
<evidence type="ECO:0000259" key="4">
    <source>
        <dbReference type="PROSITE" id="PS50093"/>
    </source>
</evidence>
<dbReference type="Gene3D" id="2.60.120.260">
    <property type="entry name" value="Galactose-binding domain-like"/>
    <property type="match status" value="1"/>
</dbReference>
<evidence type="ECO:0000256" key="2">
    <source>
        <dbReference type="SAM" id="SignalP"/>
    </source>
</evidence>
<dbReference type="GO" id="GO:0005975">
    <property type="term" value="P:carbohydrate metabolic process"/>
    <property type="evidence" value="ECO:0007669"/>
    <property type="project" value="UniProtKB-ARBA"/>
</dbReference>
<dbReference type="InterPro" id="IPR000998">
    <property type="entry name" value="MAM_dom"/>
</dbReference>
<dbReference type="CDD" id="cd00063">
    <property type="entry name" value="FN3"/>
    <property type="match status" value="1"/>
</dbReference>
<keyword evidence="1 2" id="KW-0732">Signal</keyword>
<dbReference type="RefSeq" id="WP_210760318.1">
    <property type="nucleotide sequence ID" value="NZ_CP060139.1"/>
</dbReference>
<dbReference type="InterPro" id="IPR000601">
    <property type="entry name" value="PKD_dom"/>
</dbReference>
<dbReference type="Pfam" id="PF18911">
    <property type="entry name" value="PKD_4"/>
    <property type="match status" value="1"/>
</dbReference>
<dbReference type="SMART" id="SM00137">
    <property type="entry name" value="MAM"/>
    <property type="match status" value="1"/>
</dbReference>
<dbReference type="PROSITE" id="PS50853">
    <property type="entry name" value="FN3"/>
    <property type="match status" value="3"/>
</dbReference>
<feature type="signal peptide" evidence="2">
    <location>
        <begin position="1"/>
        <end position="19"/>
    </location>
</feature>
<dbReference type="InterPro" id="IPR013320">
    <property type="entry name" value="ConA-like_dom_sf"/>
</dbReference>
<evidence type="ECO:0000259" key="5">
    <source>
        <dbReference type="PROSITE" id="PS50853"/>
    </source>
</evidence>
<dbReference type="Pfam" id="PF18962">
    <property type="entry name" value="Por_Secre_tail"/>
    <property type="match status" value="1"/>
</dbReference>
<feature type="domain" description="Fibronectin type-III" evidence="5">
    <location>
        <begin position="214"/>
        <end position="303"/>
    </location>
</feature>
<dbReference type="SUPFAM" id="SSF51126">
    <property type="entry name" value="Pectin lyase-like"/>
    <property type="match status" value="1"/>
</dbReference>
<dbReference type="InterPro" id="IPR013783">
    <property type="entry name" value="Ig-like_fold"/>
</dbReference>
<dbReference type="SMART" id="SM00089">
    <property type="entry name" value="PKD"/>
    <property type="match status" value="1"/>
</dbReference>
<dbReference type="NCBIfam" id="TIGR04183">
    <property type="entry name" value="Por_Secre_tail"/>
    <property type="match status" value="1"/>
</dbReference>
<dbReference type="InterPro" id="IPR003961">
    <property type="entry name" value="FN3_dom"/>
</dbReference>
<dbReference type="SUPFAM" id="SSF49265">
    <property type="entry name" value="Fibronectin type III"/>
    <property type="match status" value="2"/>
</dbReference>
<dbReference type="Pfam" id="PF13229">
    <property type="entry name" value="Beta_helix"/>
    <property type="match status" value="1"/>
</dbReference>